<feature type="compositionally biased region" description="Low complexity" evidence="1">
    <location>
        <begin position="562"/>
        <end position="571"/>
    </location>
</feature>
<feature type="region of interest" description="Disordered" evidence="1">
    <location>
        <begin position="535"/>
        <end position="608"/>
    </location>
</feature>
<feature type="region of interest" description="Disordered" evidence="1">
    <location>
        <begin position="128"/>
        <end position="245"/>
    </location>
</feature>
<evidence type="ECO:0000256" key="1">
    <source>
        <dbReference type="SAM" id="MobiDB-lite"/>
    </source>
</evidence>
<dbReference type="Proteomes" id="UP000325313">
    <property type="component" value="Unassembled WGS sequence"/>
</dbReference>
<feature type="compositionally biased region" description="Polar residues" evidence="1">
    <location>
        <begin position="339"/>
        <end position="354"/>
    </location>
</feature>
<sequence>MNARSHKRPALTTGGLAACFPPELPFCYTTNHHTQYSHCVSSFEFTQSFLNHLYEFGRPNVQQSPDSGLFCSTRILLEREFDPIVRLQLLPTLEFYHNLVIYLSESRNERNMSDRFTPAVAATVASKVTESSFPSEAPSSGTSTKPIKNTAIAASTTCTVDKTTKSSSTLGSPRTSVSTKPSKKTSNKPARTSSKKKIKSPEVVPSDWDSSNEVESKADKSLSKKSITPRLDKSSVSSEPIKNNEPVKKLTDTDILKSIHIQKNLIKPAPLTEENPIGPKISETAVATGLSQSTQSNNPISVQAINVQPIQSFPKISRDAVVQKKIENYFVPQGRTVRSESTTSSAQPSLSFTTEPYEPASESDLDIITGATAQLWSKPKTSKGRLGDDILAKYPRPLHPLLQSVKLYQEYYRQAKEKNDEDMKVVAISKASELQDDLADKINPQDFKDLFGNWDPKAECEEYLTGPTDRKYKRSKDIPVTPTPDPEMQIDPPAEVPPLHQGTSQQYQQGYYSQQGYPYPQAYQQQPQAGQFFNQASPYYPQPVASTAPDPYLHVPTSEVPPNRTNQNRNRNNNRRNQAHRAPNNFRPMSANGPRQRTNSQTARENRRVAYQRSIHQEMIRLSRTTQAQYQALEAMREQSAGYGNRRQPQEGGANPNY</sequence>
<dbReference type="AlphaFoldDB" id="A0A5B0N9T8"/>
<accession>A0A5B0N9T8</accession>
<evidence type="ECO:0000313" key="3">
    <source>
        <dbReference type="Proteomes" id="UP000325313"/>
    </source>
</evidence>
<feature type="region of interest" description="Disordered" evidence="1">
    <location>
        <begin position="335"/>
        <end position="358"/>
    </location>
</feature>
<name>A0A5B0N9T8_PUCGR</name>
<dbReference type="PROSITE" id="PS51257">
    <property type="entry name" value="PROKAR_LIPOPROTEIN"/>
    <property type="match status" value="1"/>
</dbReference>
<feature type="compositionally biased region" description="Polar residues" evidence="1">
    <location>
        <begin position="593"/>
        <end position="603"/>
    </location>
</feature>
<reference evidence="2 3" key="1">
    <citation type="submission" date="2019-05" db="EMBL/GenBank/DDBJ databases">
        <title>Emergence of the Ug99 lineage of the wheat stem rust pathogen through somatic hybridization.</title>
        <authorList>
            <person name="Li F."/>
            <person name="Upadhyaya N.M."/>
            <person name="Sperschneider J."/>
            <person name="Matny O."/>
            <person name="Nguyen-Phuc H."/>
            <person name="Mago R."/>
            <person name="Raley C."/>
            <person name="Miller M.E."/>
            <person name="Silverstein K.A.T."/>
            <person name="Henningsen E."/>
            <person name="Hirsch C.D."/>
            <person name="Visser B."/>
            <person name="Pretorius Z.A."/>
            <person name="Steffenson B.J."/>
            <person name="Schwessinger B."/>
            <person name="Dodds P.N."/>
            <person name="Figueroa M."/>
        </authorList>
    </citation>
    <scope>NUCLEOTIDE SEQUENCE [LARGE SCALE GENOMIC DNA]</scope>
    <source>
        <strain evidence="2 3">Ug99</strain>
    </source>
</reference>
<proteinExistence type="predicted"/>
<evidence type="ECO:0000313" key="2">
    <source>
        <dbReference type="EMBL" id="KAA1086065.1"/>
    </source>
</evidence>
<organism evidence="2 3">
    <name type="scientific">Puccinia graminis f. sp. tritici</name>
    <dbReference type="NCBI Taxonomy" id="56615"/>
    <lineage>
        <taxon>Eukaryota</taxon>
        <taxon>Fungi</taxon>
        <taxon>Dikarya</taxon>
        <taxon>Basidiomycota</taxon>
        <taxon>Pucciniomycotina</taxon>
        <taxon>Pucciniomycetes</taxon>
        <taxon>Pucciniales</taxon>
        <taxon>Pucciniaceae</taxon>
        <taxon>Puccinia</taxon>
    </lineage>
</organism>
<comment type="caution">
    <text evidence="2">The sequence shown here is derived from an EMBL/GenBank/DDBJ whole genome shotgun (WGS) entry which is preliminary data.</text>
</comment>
<feature type="region of interest" description="Disordered" evidence="1">
    <location>
        <begin position="469"/>
        <end position="506"/>
    </location>
</feature>
<feature type="region of interest" description="Disordered" evidence="1">
    <location>
        <begin position="631"/>
        <end position="658"/>
    </location>
</feature>
<feature type="compositionally biased region" description="Polar residues" evidence="1">
    <location>
        <begin position="128"/>
        <end position="171"/>
    </location>
</feature>
<dbReference type="EMBL" id="VDEP01000414">
    <property type="protein sequence ID" value="KAA1086065.1"/>
    <property type="molecule type" value="Genomic_DNA"/>
</dbReference>
<protein>
    <submittedName>
        <fullName evidence="2">Uncharacterized protein</fullName>
    </submittedName>
</protein>
<gene>
    <name evidence="2" type="ORF">PGTUg99_013350</name>
</gene>